<accession>A0A024GCT5</accession>
<evidence type="ECO:0000313" key="2">
    <source>
        <dbReference type="Proteomes" id="UP000053237"/>
    </source>
</evidence>
<reference evidence="1 2" key="1">
    <citation type="submission" date="2012-05" db="EMBL/GenBank/DDBJ databases">
        <title>Recombination and specialization in a pathogen metapopulation.</title>
        <authorList>
            <person name="Gardiner A."/>
            <person name="Kemen E."/>
            <person name="Schultz-Larsen T."/>
            <person name="MacLean D."/>
            <person name="Van Oosterhout C."/>
            <person name="Jones J.D.G."/>
        </authorList>
    </citation>
    <scope>NUCLEOTIDE SEQUENCE [LARGE SCALE GENOMIC DNA]</scope>
    <source>
        <strain evidence="1 2">Ac Nc2</strain>
    </source>
</reference>
<evidence type="ECO:0000313" key="1">
    <source>
        <dbReference type="EMBL" id="CCI44675.1"/>
    </source>
</evidence>
<dbReference type="AlphaFoldDB" id="A0A024GCT5"/>
<keyword evidence="2" id="KW-1185">Reference proteome</keyword>
<dbReference type="Proteomes" id="UP000053237">
    <property type="component" value="Unassembled WGS sequence"/>
</dbReference>
<sequence>MLKQSCEQLAVQLLPAHVVMHLSCVPHQIHSSESKSLQTSNHTSFSFAFTPHLRQRPFSNSIAVNQFISLTLRLELKQLDLLWGILVQNEIELAVFIRQPEGPWLHNQSDGWKHFVLCGKTAVRVDAKSINGTQLLDLKILFLTQGTFEVFSRVRCFSSSKHDGCIDMYCRNPLMFHVQDP</sequence>
<name>A0A024GCT5_9STRA</name>
<dbReference type="EMBL" id="CAIX01000075">
    <property type="protein sequence ID" value="CCI44675.1"/>
    <property type="molecule type" value="Genomic_DNA"/>
</dbReference>
<protein>
    <submittedName>
        <fullName evidence="1">Uncharacterized protein</fullName>
    </submittedName>
</protein>
<comment type="caution">
    <text evidence="1">The sequence shown here is derived from an EMBL/GenBank/DDBJ whole genome shotgun (WGS) entry which is preliminary data.</text>
</comment>
<organism evidence="1 2">
    <name type="scientific">Albugo candida</name>
    <dbReference type="NCBI Taxonomy" id="65357"/>
    <lineage>
        <taxon>Eukaryota</taxon>
        <taxon>Sar</taxon>
        <taxon>Stramenopiles</taxon>
        <taxon>Oomycota</taxon>
        <taxon>Peronosporomycetes</taxon>
        <taxon>Albuginales</taxon>
        <taxon>Albuginaceae</taxon>
        <taxon>Albugo</taxon>
    </lineage>
</organism>
<gene>
    <name evidence="1" type="ORF">BN9_054840</name>
</gene>
<dbReference type="InParanoid" id="A0A024GCT5"/>
<proteinExistence type="predicted"/>